<name>A0A8H6W976_9AGAR</name>
<evidence type="ECO:0000256" key="4">
    <source>
        <dbReference type="ARBA" id="ARBA00022833"/>
    </source>
</evidence>
<dbReference type="Proteomes" id="UP000636479">
    <property type="component" value="Unassembled WGS sequence"/>
</dbReference>
<keyword evidence="2 6" id="KW-0479">Metal-binding</keyword>
<feature type="domain" description="C3H1-type" evidence="8">
    <location>
        <begin position="1"/>
        <end position="25"/>
    </location>
</feature>
<comment type="caution">
    <text evidence="9">The sequence shown here is derived from an EMBL/GenBank/DDBJ whole genome shotgun (WGS) entry which is preliminary data.</text>
</comment>
<evidence type="ECO:0000313" key="9">
    <source>
        <dbReference type="EMBL" id="KAF7306333.1"/>
    </source>
</evidence>
<keyword evidence="5" id="KW-0539">Nucleus</keyword>
<dbReference type="OrthoDB" id="20729at2759"/>
<gene>
    <name evidence="9" type="ORF">MIND_00424500</name>
</gene>
<keyword evidence="3 6" id="KW-0863">Zinc-finger</keyword>
<reference evidence="9" key="1">
    <citation type="submission" date="2020-05" db="EMBL/GenBank/DDBJ databases">
        <title>Mycena genomes resolve the evolution of fungal bioluminescence.</title>
        <authorList>
            <person name="Tsai I.J."/>
        </authorList>
    </citation>
    <scope>NUCLEOTIDE SEQUENCE</scope>
    <source>
        <strain evidence="9">171206Taipei</strain>
    </source>
</reference>
<accession>A0A8H6W976</accession>
<dbReference type="GeneID" id="59343576"/>
<feature type="region of interest" description="Disordered" evidence="7">
    <location>
        <begin position="494"/>
        <end position="529"/>
    </location>
</feature>
<evidence type="ECO:0000256" key="3">
    <source>
        <dbReference type="ARBA" id="ARBA00022771"/>
    </source>
</evidence>
<dbReference type="PANTHER" id="PTHR46527">
    <property type="entry name" value="NUCLEOPORIN-LIKE PROTEIN 2"/>
    <property type="match status" value="1"/>
</dbReference>
<comment type="subcellular location">
    <subcellularLocation>
        <location evidence="1">Nucleus</location>
    </subcellularLocation>
</comment>
<dbReference type="InterPro" id="IPR051767">
    <property type="entry name" value="Nucleoporin_NUP42"/>
</dbReference>
<dbReference type="EMBL" id="JACAZF010000004">
    <property type="protein sequence ID" value="KAF7306333.1"/>
    <property type="molecule type" value="Genomic_DNA"/>
</dbReference>
<evidence type="ECO:0000256" key="6">
    <source>
        <dbReference type="PROSITE-ProRule" id="PRU00723"/>
    </source>
</evidence>
<evidence type="ECO:0000256" key="1">
    <source>
        <dbReference type="ARBA" id="ARBA00004123"/>
    </source>
</evidence>
<protein>
    <submittedName>
        <fullName evidence="9">C3H1-type domain-containing protein</fullName>
    </submittedName>
</protein>
<keyword evidence="4 6" id="KW-0862">Zinc</keyword>
<dbReference type="SUPFAM" id="SSF90229">
    <property type="entry name" value="CCCH zinc finger"/>
    <property type="match status" value="1"/>
</dbReference>
<organism evidence="9 10">
    <name type="scientific">Mycena indigotica</name>
    <dbReference type="NCBI Taxonomy" id="2126181"/>
    <lineage>
        <taxon>Eukaryota</taxon>
        <taxon>Fungi</taxon>
        <taxon>Dikarya</taxon>
        <taxon>Basidiomycota</taxon>
        <taxon>Agaricomycotina</taxon>
        <taxon>Agaricomycetes</taxon>
        <taxon>Agaricomycetidae</taxon>
        <taxon>Agaricales</taxon>
        <taxon>Marasmiineae</taxon>
        <taxon>Mycenaceae</taxon>
        <taxon>Mycena</taxon>
    </lineage>
</organism>
<dbReference type="RefSeq" id="XP_037221352.1">
    <property type="nucleotide sequence ID" value="XM_037361060.1"/>
</dbReference>
<keyword evidence="10" id="KW-1185">Reference proteome</keyword>
<dbReference type="SMART" id="SM00356">
    <property type="entry name" value="ZnF_C3H1"/>
    <property type="match status" value="1"/>
</dbReference>
<sequence length="580" mass="58329">MTICQFYQRGQCRYGTACKFEHTMASGGTNQTYTRPGADLKVNIYSAESIKNDLSTGKERPMWPLSSYGPAKYEPTIFSGLDESPEELRVKAVAAIKGGNMNEYINYESSKIANAEQVISNGASNSNQVYEQATKNDSSSALPGNTTSAFGATSAFNTTTSAFGAPATTSAFSKPAFSQPAFGQSGFGAAATTSAFGTKPSAFGQPSTSGGGAFSAFAGNGTSAFGATASNNPTPSSTSTTGFSSFAGSGTSAFGATASTAKPSVFGSSPAATNTGGSVFGQSSFGNTSSTNSVFGAKPTTSVFGAPSTTSAFGAPETKSAFAAFSNQGGTPTTTTTTTTSVFGAPASTSAFGAPETKSAFAAFNTQAATPATTSTSAFGTPASTSAFGAPAVKSAFGGTSNSVFGNTPPATASAFGQSSFGASSDNNSGSAFGTTPASAFSAFATTKPAAFGQPIASAFNTTPSSAFNSAPSSAFNTSAAPVQSAFGNLSQQQPSNAFGGGARATFASTPGLPSGPPPPPDFEKIKSEPTRYVPGSTMYDSVLPPDYMGKMPEHVLSAFKAVKFEWGKVPEWVPPIELR</sequence>
<feature type="zinc finger region" description="C3H1-type" evidence="6">
    <location>
        <begin position="1"/>
        <end position="25"/>
    </location>
</feature>
<dbReference type="GO" id="GO:0008270">
    <property type="term" value="F:zinc ion binding"/>
    <property type="evidence" value="ECO:0007669"/>
    <property type="project" value="UniProtKB-KW"/>
</dbReference>
<evidence type="ECO:0000313" key="10">
    <source>
        <dbReference type="Proteomes" id="UP000636479"/>
    </source>
</evidence>
<dbReference type="PANTHER" id="PTHR46527:SF1">
    <property type="entry name" value="NUCLEOPORIN NUP42"/>
    <property type="match status" value="1"/>
</dbReference>
<dbReference type="GO" id="GO:0005634">
    <property type="term" value="C:nucleus"/>
    <property type="evidence" value="ECO:0007669"/>
    <property type="project" value="UniProtKB-SubCell"/>
</dbReference>
<dbReference type="PROSITE" id="PS50103">
    <property type="entry name" value="ZF_C3H1"/>
    <property type="match status" value="1"/>
</dbReference>
<evidence type="ECO:0000259" key="8">
    <source>
        <dbReference type="PROSITE" id="PS50103"/>
    </source>
</evidence>
<evidence type="ECO:0000256" key="2">
    <source>
        <dbReference type="ARBA" id="ARBA00022723"/>
    </source>
</evidence>
<dbReference type="Gene3D" id="4.10.1000.10">
    <property type="entry name" value="Zinc finger, CCCH-type"/>
    <property type="match status" value="1"/>
</dbReference>
<evidence type="ECO:0000256" key="7">
    <source>
        <dbReference type="SAM" id="MobiDB-lite"/>
    </source>
</evidence>
<dbReference type="Pfam" id="PF00642">
    <property type="entry name" value="zf-CCCH"/>
    <property type="match status" value="1"/>
</dbReference>
<dbReference type="InterPro" id="IPR036855">
    <property type="entry name" value="Znf_CCCH_sf"/>
</dbReference>
<proteinExistence type="predicted"/>
<dbReference type="AlphaFoldDB" id="A0A8H6W976"/>
<evidence type="ECO:0000256" key="5">
    <source>
        <dbReference type="ARBA" id="ARBA00023242"/>
    </source>
</evidence>
<dbReference type="InterPro" id="IPR000571">
    <property type="entry name" value="Znf_CCCH"/>
</dbReference>